<accession>A0A645AXL3</accession>
<sequence>MSNLPNVEGEWHFQVRRVHGGNGSNTLFDQLHIGDQITLDGPFGMAYLREDSARDVVCIAGGSGLAPMVSIARAMANAGQLASRRLHFFYGARTQHDVCGEALLESLPGFGDRIRYYPAISSTQEQDSHSWNGRVGFIHEYVEEVLGADLHGHDYYMAGPPPMIQAVLDTLQTRHKVDKSQIYFDRFF</sequence>
<name>A0A645AXL3_9ZZZZ</name>
<dbReference type="PRINTS" id="PR00410">
    <property type="entry name" value="PHEHYDRXLASE"/>
</dbReference>
<dbReference type="Gene3D" id="3.40.50.80">
    <property type="entry name" value="Nucleotide-binding domain of ferredoxin-NADP reductase (FNR) module"/>
    <property type="match status" value="1"/>
</dbReference>
<comment type="caution">
    <text evidence="3">The sequence shown here is derived from an EMBL/GenBank/DDBJ whole genome shotgun (WGS) entry which is preliminary data.</text>
</comment>
<dbReference type="PANTHER" id="PTHR47354">
    <property type="entry name" value="NADH OXIDOREDUCTASE HCR"/>
    <property type="match status" value="1"/>
</dbReference>
<dbReference type="PANTHER" id="PTHR47354:SF5">
    <property type="entry name" value="PROTEIN RFBI"/>
    <property type="match status" value="1"/>
</dbReference>
<evidence type="ECO:0000259" key="2">
    <source>
        <dbReference type="Pfam" id="PF00970"/>
    </source>
</evidence>
<dbReference type="Gene3D" id="2.40.30.10">
    <property type="entry name" value="Translation factors"/>
    <property type="match status" value="1"/>
</dbReference>
<protein>
    <submittedName>
        <fullName evidence="3">Ferredoxin--NAD(P)(+) reductase CarAd</fullName>
        <ecNumber evidence="3">1.18.1.2</ecNumber>
    </submittedName>
</protein>
<dbReference type="SUPFAM" id="SSF63380">
    <property type="entry name" value="Riboflavin synthase domain-like"/>
    <property type="match status" value="1"/>
</dbReference>
<dbReference type="EMBL" id="VSSQ01015365">
    <property type="protein sequence ID" value="MPM55643.1"/>
    <property type="molecule type" value="Genomic_DNA"/>
</dbReference>
<feature type="domain" description="Oxidoreductase FAD/NAD(P)-binding" evidence="1">
    <location>
        <begin position="59"/>
        <end position="167"/>
    </location>
</feature>
<dbReference type="InterPro" id="IPR039261">
    <property type="entry name" value="FNR_nucleotide-bd"/>
</dbReference>
<dbReference type="Pfam" id="PF00970">
    <property type="entry name" value="FAD_binding_6"/>
    <property type="match status" value="1"/>
</dbReference>
<evidence type="ECO:0000259" key="1">
    <source>
        <dbReference type="Pfam" id="PF00175"/>
    </source>
</evidence>
<dbReference type="GO" id="GO:0004324">
    <property type="term" value="F:ferredoxin-NADP+ reductase activity"/>
    <property type="evidence" value="ECO:0007669"/>
    <property type="project" value="UniProtKB-EC"/>
</dbReference>
<dbReference type="InterPro" id="IPR001433">
    <property type="entry name" value="OxRdtase_FAD/NAD-bd"/>
</dbReference>
<evidence type="ECO:0000313" key="3">
    <source>
        <dbReference type="EMBL" id="MPM55643.1"/>
    </source>
</evidence>
<dbReference type="EC" id="1.18.1.2" evidence="3"/>
<dbReference type="Pfam" id="PF00175">
    <property type="entry name" value="NAD_binding_1"/>
    <property type="match status" value="1"/>
</dbReference>
<feature type="domain" description="Flavoprotein pyridine nucleotide cytochrome reductase-like FAD-binding" evidence="2">
    <location>
        <begin position="5"/>
        <end position="45"/>
    </location>
</feature>
<proteinExistence type="predicted"/>
<dbReference type="InterPro" id="IPR017938">
    <property type="entry name" value="Riboflavin_synthase-like_b-brl"/>
</dbReference>
<dbReference type="InterPro" id="IPR008333">
    <property type="entry name" value="Cbr1-like_FAD-bd_dom"/>
</dbReference>
<dbReference type="AlphaFoldDB" id="A0A645AXL3"/>
<dbReference type="SUPFAM" id="SSF52343">
    <property type="entry name" value="Ferredoxin reductase-like, C-terminal NADP-linked domain"/>
    <property type="match status" value="1"/>
</dbReference>
<gene>
    <name evidence="3" type="primary">carAd</name>
    <name evidence="3" type="ORF">SDC9_102440</name>
</gene>
<reference evidence="3" key="1">
    <citation type="submission" date="2019-08" db="EMBL/GenBank/DDBJ databases">
        <authorList>
            <person name="Kucharzyk K."/>
            <person name="Murdoch R.W."/>
            <person name="Higgins S."/>
            <person name="Loffler F."/>
        </authorList>
    </citation>
    <scope>NUCLEOTIDE SEQUENCE</scope>
</reference>
<dbReference type="InterPro" id="IPR050415">
    <property type="entry name" value="MRET"/>
</dbReference>
<organism evidence="3">
    <name type="scientific">bioreactor metagenome</name>
    <dbReference type="NCBI Taxonomy" id="1076179"/>
    <lineage>
        <taxon>unclassified sequences</taxon>
        <taxon>metagenomes</taxon>
        <taxon>ecological metagenomes</taxon>
    </lineage>
</organism>
<keyword evidence="3" id="KW-0560">Oxidoreductase</keyword>